<dbReference type="OrthoDB" id="9807790at2"/>
<dbReference type="InterPro" id="IPR050206">
    <property type="entry name" value="FtsK/SpoIIIE/SftA"/>
</dbReference>
<dbReference type="GO" id="GO:0005524">
    <property type="term" value="F:ATP binding"/>
    <property type="evidence" value="ECO:0007669"/>
    <property type="project" value="UniProtKB-UniRule"/>
</dbReference>
<evidence type="ECO:0000313" key="13">
    <source>
        <dbReference type="EMBL" id="TDU84096.1"/>
    </source>
</evidence>
<dbReference type="InterPro" id="IPR027417">
    <property type="entry name" value="P-loop_NTPase"/>
</dbReference>
<evidence type="ECO:0000256" key="7">
    <source>
        <dbReference type="ARBA" id="ARBA00022989"/>
    </source>
</evidence>
<feature type="binding site" evidence="9">
    <location>
        <begin position="846"/>
        <end position="853"/>
    </location>
    <ligand>
        <name>ATP</name>
        <dbReference type="ChEBI" id="CHEBI:30616"/>
    </ligand>
</feature>
<dbReference type="InterPro" id="IPR023836">
    <property type="entry name" value="EccCa-like_Actinobacteria"/>
</dbReference>
<keyword evidence="6 9" id="KW-0067">ATP-binding</keyword>
<feature type="domain" description="FtsK" evidence="12">
    <location>
        <begin position="1115"/>
        <end position="1296"/>
    </location>
</feature>
<evidence type="ECO:0000256" key="10">
    <source>
        <dbReference type="SAM" id="MobiDB-lite"/>
    </source>
</evidence>
<evidence type="ECO:0000256" key="2">
    <source>
        <dbReference type="ARBA" id="ARBA00022475"/>
    </source>
</evidence>
<feature type="binding site" evidence="9">
    <location>
        <begin position="490"/>
        <end position="497"/>
    </location>
    <ligand>
        <name>ATP</name>
        <dbReference type="ChEBI" id="CHEBI:30616"/>
    </ligand>
</feature>
<comment type="subcellular location">
    <subcellularLocation>
        <location evidence="1">Cell membrane</location>
        <topology evidence="1">Multi-pass membrane protein</topology>
    </subcellularLocation>
</comment>
<dbReference type="NCBIfam" id="TIGR03925">
    <property type="entry name" value="T7SS_EccC_b"/>
    <property type="match status" value="1"/>
</dbReference>
<dbReference type="GO" id="GO:0005886">
    <property type="term" value="C:plasma membrane"/>
    <property type="evidence" value="ECO:0007669"/>
    <property type="project" value="UniProtKB-SubCell"/>
</dbReference>
<dbReference type="NCBIfam" id="TIGR03924">
    <property type="entry name" value="T7SS_EccC_a"/>
    <property type="match status" value="1"/>
</dbReference>
<feature type="region of interest" description="Disordered" evidence="10">
    <location>
        <begin position="739"/>
        <end position="758"/>
    </location>
</feature>
<feature type="domain" description="FtsK" evidence="12">
    <location>
        <begin position="467"/>
        <end position="667"/>
    </location>
</feature>
<keyword evidence="14" id="KW-1185">Reference proteome</keyword>
<gene>
    <name evidence="13" type="ORF">EV138_6567</name>
</gene>
<dbReference type="SUPFAM" id="SSF52540">
    <property type="entry name" value="P-loop containing nucleoside triphosphate hydrolases"/>
    <property type="match status" value="3"/>
</dbReference>
<dbReference type="Pfam" id="PF01580">
    <property type="entry name" value="FtsK_SpoIIIE"/>
    <property type="match status" value="3"/>
</dbReference>
<accession>A0A4R7SZC8</accession>
<dbReference type="PROSITE" id="PS50901">
    <property type="entry name" value="FTSK"/>
    <property type="match status" value="3"/>
</dbReference>
<feature type="transmembrane region" description="Helical" evidence="11">
    <location>
        <begin position="65"/>
        <end position="84"/>
    </location>
</feature>
<keyword evidence="7 11" id="KW-1133">Transmembrane helix</keyword>
<sequence>MSTRLVHRPARSTRSIDTGQPRVIETPPPGARGKAGGNAMQALMPAVGVLGSVGMMSTMRTGTSAVIGVGVLFLTLVGTFGMAFSSRGRAGKESREQRNRYLDYLERLREEFGKMERASRKTALALNPPADALVDCVRDPARLWERRRSDPDFLLVRCATGRMPVVPATLAASGSMMDPPDPFMMAEAEALARRFALMPDMPLTIPLDLAGNVSIVGDRDGVVRIARALLLQAAVFHAPEDLELAACFPPASLDQWQWLGWLPHACDPDRREGPHPFRRIAQKPDELAGLISEDVASRAKLASEAKRGSLGNGDARRMIQRMLVLHDTYGEVATEVVTNDETLSVGDVGVTVLHLVADRMQEPSNVAIRITVQEGKVLVEDLRGGGYLTAEGQLDDTPLATAEGLARALAPLRLSAESLEEDASLKTVDFMSLLQIDDPGNVDLARMWTPRNERAFLRVPLGLDSAGQPVVLDLKESAQLGMGPHGLCIGATGSGKSEVLRTLVMGLLATHSPEDLAMVLIDYKGGATFAPFDGVPHVAGIITNLVDDPSLTERAYASLAGEVQRRQQMLKDAGNVANITDYRLLRKQNPALPAYPHLFVLIDEFGELLTARPDFIDLFLSIGRIGRSIGVHLLLASQRVEGGKLRGLETYLSYRLGLRTFSEEESQTVLNTPDAFHLPPLPGFGYLKVDTSVYQRFRAAYVSGPYKGAVALTQEKEQDGPAVRPYLVTPYQQPDLAQLAAEDKKDEDEDDSTERTTGPTVLGVFVDQVKPSATPVPQVWLPPLPKVCTLDQVGGPVDIGPRGLQFAVPAPPMSPAIGVIDDPRKQTQSVLRLDLTQAGGHAALIGGPQSGKTTFLRSLVTSLAHSYTPQEVAIYAIDLAGGGLQPLADLPHVGGVAIRTDREKIRRTLEEVRGMLDHREIVFRDRGIDTMERLRSMHAAGAVPELPVADVVLVLDNYGAIKTTFDDLEEPIADLLGRGSSYGIHVVTTMIRWTDVRMASQALFGTVMELRINDPSDSNIERRLQETMRNAGPGRVLMPRTKLFAQLALPRVDSLLQDDDLTEAMQGQALALASAWQGPTAPKVRVLPLRLERKTLPNAQQEPVTVPIGMDETRMAPVLLDLFDRDGNLVIFGDTKSGKTNLLKLIMQQLIDRYSSDELVFAVMDPRRGLRGFLPDAYLGGYATSGRVGAGLAAGVAGELEKRLPDDSNEGAPVPVAGPRVIVVADDYDLLTTGGQAPMDPFLTFIASGRDINLHFLIARRAAGASRALYEPFLTTVTESGTAGLVLSGDRAEGALFTGATPGNFPSGRGLFVRRGERPSLIQTALADGTPTTDDADGGGEQ</sequence>
<dbReference type="RefSeq" id="WP_133983670.1">
    <property type="nucleotide sequence ID" value="NZ_SOCE01000002.1"/>
</dbReference>
<keyword evidence="3 11" id="KW-0812">Transmembrane</keyword>
<evidence type="ECO:0000256" key="9">
    <source>
        <dbReference type="PROSITE-ProRule" id="PRU00289"/>
    </source>
</evidence>
<evidence type="ECO:0000256" key="3">
    <source>
        <dbReference type="ARBA" id="ARBA00022692"/>
    </source>
</evidence>
<feature type="region of interest" description="Disordered" evidence="10">
    <location>
        <begin position="1"/>
        <end position="36"/>
    </location>
</feature>
<evidence type="ECO:0000256" key="5">
    <source>
        <dbReference type="ARBA" id="ARBA00022741"/>
    </source>
</evidence>
<keyword evidence="2" id="KW-1003">Cell membrane</keyword>
<protein>
    <submittedName>
        <fullName evidence="13">S-DNA-T family DNA segregation ATPase FtsK/SpoIIIE</fullName>
    </submittedName>
</protein>
<proteinExistence type="predicted"/>
<dbReference type="GO" id="GO:0003677">
    <property type="term" value="F:DNA binding"/>
    <property type="evidence" value="ECO:0007669"/>
    <property type="project" value="InterPro"/>
</dbReference>
<dbReference type="InterPro" id="IPR002543">
    <property type="entry name" value="FtsK_dom"/>
</dbReference>
<dbReference type="InterPro" id="IPR023837">
    <property type="entry name" value="EccCb-like_Actinobacteria"/>
</dbReference>
<evidence type="ECO:0000313" key="14">
    <source>
        <dbReference type="Proteomes" id="UP000295151"/>
    </source>
</evidence>
<reference evidence="13 14" key="1">
    <citation type="submission" date="2019-03" db="EMBL/GenBank/DDBJ databases">
        <title>Genomic Encyclopedia of Type Strains, Phase III (KMG-III): the genomes of soil and plant-associated and newly described type strains.</title>
        <authorList>
            <person name="Whitman W."/>
        </authorList>
    </citation>
    <scope>NUCLEOTIDE SEQUENCE [LARGE SCALE GENOMIC DNA]</scope>
    <source>
        <strain evidence="13 14">VKM Ac-2575</strain>
    </source>
</reference>
<organism evidence="13 14">
    <name type="scientific">Kribbella voronezhensis</name>
    <dbReference type="NCBI Taxonomy" id="2512212"/>
    <lineage>
        <taxon>Bacteria</taxon>
        <taxon>Bacillati</taxon>
        <taxon>Actinomycetota</taxon>
        <taxon>Actinomycetes</taxon>
        <taxon>Propionibacteriales</taxon>
        <taxon>Kribbellaceae</taxon>
        <taxon>Kribbella</taxon>
    </lineage>
</organism>
<name>A0A4R7SZC8_9ACTN</name>
<dbReference type="PANTHER" id="PTHR22683:SF1">
    <property type="entry name" value="TYPE VII SECRETION SYSTEM PROTEIN ESSC"/>
    <property type="match status" value="1"/>
</dbReference>
<evidence type="ECO:0000256" key="6">
    <source>
        <dbReference type="ARBA" id="ARBA00022840"/>
    </source>
</evidence>
<keyword evidence="5 9" id="KW-0547">Nucleotide-binding</keyword>
<evidence type="ECO:0000256" key="4">
    <source>
        <dbReference type="ARBA" id="ARBA00022737"/>
    </source>
</evidence>
<keyword evidence="4" id="KW-0677">Repeat</keyword>
<feature type="domain" description="FtsK" evidence="12">
    <location>
        <begin position="828"/>
        <end position="1019"/>
    </location>
</feature>
<feature type="binding site" evidence="9">
    <location>
        <begin position="1133"/>
        <end position="1140"/>
    </location>
    <ligand>
        <name>ATP</name>
        <dbReference type="ChEBI" id="CHEBI:30616"/>
    </ligand>
</feature>
<keyword evidence="8 11" id="KW-0472">Membrane</keyword>
<dbReference type="Proteomes" id="UP000295151">
    <property type="component" value="Unassembled WGS sequence"/>
</dbReference>
<dbReference type="SMART" id="SM00382">
    <property type="entry name" value="AAA"/>
    <property type="match status" value="3"/>
</dbReference>
<dbReference type="InterPro" id="IPR003593">
    <property type="entry name" value="AAA+_ATPase"/>
</dbReference>
<evidence type="ECO:0000259" key="12">
    <source>
        <dbReference type="PROSITE" id="PS50901"/>
    </source>
</evidence>
<dbReference type="Gene3D" id="3.40.50.300">
    <property type="entry name" value="P-loop containing nucleotide triphosphate hydrolases"/>
    <property type="match status" value="3"/>
</dbReference>
<dbReference type="PANTHER" id="PTHR22683">
    <property type="entry name" value="SPORULATION PROTEIN RELATED"/>
    <property type="match status" value="1"/>
</dbReference>
<dbReference type="EMBL" id="SOCE01000002">
    <property type="protein sequence ID" value="TDU84096.1"/>
    <property type="molecule type" value="Genomic_DNA"/>
</dbReference>
<evidence type="ECO:0000256" key="11">
    <source>
        <dbReference type="SAM" id="Phobius"/>
    </source>
</evidence>
<feature type="compositionally biased region" description="Basic residues" evidence="10">
    <location>
        <begin position="1"/>
        <end position="11"/>
    </location>
</feature>
<evidence type="ECO:0000256" key="8">
    <source>
        <dbReference type="ARBA" id="ARBA00023136"/>
    </source>
</evidence>
<comment type="caution">
    <text evidence="13">The sequence shown here is derived from an EMBL/GenBank/DDBJ whole genome shotgun (WGS) entry which is preliminary data.</text>
</comment>
<evidence type="ECO:0000256" key="1">
    <source>
        <dbReference type="ARBA" id="ARBA00004651"/>
    </source>
</evidence>